<reference evidence="4" key="1">
    <citation type="submission" date="2016-06" db="UniProtKB">
        <authorList>
            <consortium name="WormBaseParasite"/>
        </authorList>
    </citation>
    <scope>IDENTIFICATION</scope>
</reference>
<evidence type="ECO:0000259" key="1">
    <source>
        <dbReference type="Pfam" id="PF22486"/>
    </source>
</evidence>
<accession>A0A183I8Z2</accession>
<dbReference type="InterPro" id="IPR008974">
    <property type="entry name" value="TRAF-like"/>
</dbReference>
<dbReference type="AlphaFoldDB" id="A0A183I8Z2"/>
<evidence type="ECO:0000313" key="4">
    <source>
        <dbReference type="WBParaSite" id="SBAD_0000009401-mRNA-1"/>
    </source>
</evidence>
<sequence>MKAADLFQATRLDLMANGTAEARVDFHHRTNPLFRYKFLLQFFPNGKDETVKEYCSMFLHILDCPSQSITLKVNLEIQTLDDLQSFDFSNNNVTIRRRGIITVSRLVRRDQLISLRHQFLPNDRLTIVCILDVYEDMKSISEEAAAVNLGRRSSVLPYVLSRCAWQMNSIISVLTVRCKIHS</sequence>
<feature type="domain" description="MATH" evidence="1">
    <location>
        <begin position="35"/>
        <end position="129"/>
    </location>
</feature>
<name>A0A183I8Z2_9BILA</name>
<proteinExistence type="predicted"/>
<dbReference type="WBParaSite" id="SBAD_0000009401-mRNA-1">
    <property type="protein sequence ID" value="SBAD_0000009401-mRNA-1"/>
    <property type="gene ID" value="SBAD_0000009401"/>
</dbReference>
<dbReference type="EMBL" id="UZAM01000117">
    <property type="protein sequence ID" value="VDO79430.1"/>
    <property type="molecule type" value="Genomic_DNA"/>
</dbReference>
<dbReference type="Pfam" id="PF22486">
    <property type="entry name" value="MATH_2"/>
    <property type="match status" value="1"/>
</dbReference>
<reference evidence="2 3" key="2">
    <citation type="submission" date="2018-11" db="EMBL/GenBank/DDBJ databases">
        <authorList>
            <consortium name="Pathogen Informatics"/>
        </authorList>
    </citation>
    <scope>NUCLEOTIDE SEQUENCE [LARGE SCALE GENOMIC DNA]</scope>
</reference>
<protein>
    <submittedName>
        <fullName evidence="4">C2 domain-containing protein</fullName>
    </submittedName>
</protein>
<gene>
    <name evidence="2" type="ORF">SBAD_LOCUS85</name>
</gene>
<evidence type="ECO:0000313" key="2">
    <source>
        <dbReference type="EMBL" id="VDO79430.1"/>
    </source>
</evidence>
<keyword evidence="3" id="KW-1185">Reference proteome</keyword>
<dbReference type="Proteomes" id="UP000270296">
    <property type="component" value="Unassembled WGS sequence"/>
</dbReference>
<dbReference type="SUPFAM" id="SSF49599">
    <property type="entry name" value="TRAF domain-like"/>
    <property type="match status" value="1"/>
</dbReference>
<dbReference type="InterPro" id="IPR002083">
    <property type="entry name" value="MATH/TRAF_dom"/>
</dbReference>
<organism evidence="4">
    <name type="scientific">Soboliphyme baturini</name>
    <dbReference type="NCBI Taxonomy" id="241478"/>
    <lineage>
        <taxon>Eukaryota</taxon>
        <taxon>Metazoa</taxon>
        <taxon>Ecdysozoa</taxon>
        <taxon>Nematoda</taxon>
        <taxon>Enoplea</taxon>
        <taxon>Dorylaimia</taxon>
        <taxon>Dioctophymatida</taxon>
        <taxon>Dioctophymatoidea</taxon>
        <taxon>Soboliphymatidae</taxon>
        <taxon>Soboliphyme</taxon>
    </lineage>
</organism>
<dbReference type="Gene3D" id="2.60.210.10">
    <property type="entry name" value="Apoptosis, Tumor Necrosis Factor Receptor Associated Protein 2, Chain A"/>
    <property type="match status" value="1"/>
</dbReference>
<evidence type="ECO:0000313" key="3">
    <source>
        <dbReference type="Proteomes" id="UP000270296"/>
    </source>
</evidence>